<evidence type="ECO:0000313" key="2">
    <source>
        <dbReference type="Proteomes" id="UP000187209"/>
    </source>
</evidence>
<proteinExistence type="predicted"/>
<gene>
    <name evidence="1" type="ORF">SteCoe_35869</name>
</gene>
<accession>A0A1R2ARA6</accession>
<evidence type="ECO:0000313" key="1">
    <source>
        <dbReference type="EMBL" id="OMJ67073.1"/>
    </source>
</evidence>
<dbReference type="AlphaFoldDB" id="A0A1R2ARA6"/>
<dbReference type="EMBL" id="MPUH01001570">
    <property type="protein sequence ID" value="OMJ67073.1"/>
    <property type="molecule type" value="Genomic_DNA"/>
</dbReference>
<name>A0A1R2ARA6_9CILI</name>
<keyword evidence="2" id="KW-1185">Reference proteome</keyword>
<protein>
    <submittedName>
        <fullName evidence="1">Uncharacterized protein</fullName>
    </submittedName>
</protein>
<reference evidence="1 2" key="1">
    <citation type="submission" date="2016-11" db="EMBL/GenBank/DDBJ databases">
        <title>The macronuclear genome of Stentor coeruleus: a giant cell with tiny introns.</title>
        <authorList>
            <person name="Slabodnick M."/>
            <person name="Ruby J.G."/>
            <person name="Reiff S.B."/>
            <person name="Swart E.C."/>
            <person name="Gosai S."/>
            <person name="Prabakaran S."/>
            <person name="Witkowska E."/>
            <person name="Larue G.E."/>
            <person name="Fisher S."/>
            <person name="Freeman R.M."/>
            <person name="Gunawardena J."/>
            <person name="Chu W."/>
            <person name="Stover N.A."/>
            <person name="Gregory B.D."/>
            <person name="Nowacki M."/>
            <person name="Derisi J."/>
            <person name="Roy S.W."/>
            <person name="Marshall W.F."/>
            <person name="Sood P."/>
        </authorList>
    </citation>
    <scope>NUCLEOTIDE SEQUENCE [LARGE SCALE GENOMIC DNA]</scope>
    <source>
        <strain evidence="1">WM001</strain>
    </source>
</reference>
<organism evidence="1 2">
    <name type="scientific">Stentor coeruleus</name>
    <dbReference type="NCBI Taxonomy" id="5963"/>
    <lineage>
        <taxon>Eukaryota</taxon>
        <taxon>Sar</taxon>
        <taxon>Alveolata</taxon>
        <taxon>Ciliophora</taxon>
        <taxon>Postciliodesmatophora</taxon>
        <taxon>Heterotrichea</taxon>
        <taxon>Heterotrichida</taxon>
        <taxon>Stentoridae</taxon>
        <taxon>Stentor</taxon>
    </lineage>
</organism>
<dbReference type="Proteomes" id="UP000187209">
    <property type="component" value="Unassembled WGS sequence"/>
</dbReference>
<comment type="caution">
    <text evidence="1">The sequence shown here is derived from an EMBL/GenBank/DDBJ whole genome shotgun (WGS) entry which is preliminary data.</text>
</comment>
<sequence length="376" mass="44103">MSEAQAFEENNYWIIYQIISNISSANIPELASFIEETKALKGSSEKFSDNLKSSFILMAKSKANFKNEFSYNQSFKCVKNCDKTHPNELKYFQHIASARADNLKNYELDIFKEQDHPSPAMHKNCKINPTFSKSPFVFCIEFNERSNNTQKLEVIKNKLRFRMFIKANNLTSYFNLSSIVYENIVSKEQFAVLFKEDYYQVFSSLSPTDFLLKTIEDFKITAVVYKKGEKDAVIKFEEFIDDLREANFEELPMRVDENLSKIDEKAQQEAKECEEKMEVFIERKLVNLEIEDEQIEHKPKLEEVEHVIYDSDYYSKAFLSDYKGSVGFIYAEYTNPLHKTKNLKKCYCGSYNPKNLTTCYNCKQKLIIDQENFNTT</sequence>